<evidence type="ECO:0000256" key="1">
    <source>
        <dbReference type="ARBA" id="ARBA00003856"/>
    </source>
</evidence>
<feature type="region of interest" description="Disordered" evidence="9">
    <location>
        <begin position="142"/>
        <end position="226"/>
    </location>
</feature>
<accession>A0A3B4CJT3</accession>
<dbReference type="PANTHER" id="PTHR10656:SF8">
    <property type="entry name" value="INOSITOL 1,4,5-TRISPHOSPHATE RECEPTOR-INTERACTING PROTEIN"/>
    <property type="match status" value="1"/>
</dbReference>
<keyword evidence="6" id="KW-0175">Coiled coil</keyword>
<reference evidence="11 12" key="1">
    <citation type="submission" date="2020-10" db="EMBL/GenBank/DDBJ databases">
        <title>Pygocentrus nattereri (red-bellied piranha) genome, fPygNat1, primary haplotype.</title>
        <authorList>
            <person name="Myers G."/>
            <person name="Meyer A."/>
            <person name="Karagic N."/>
            <person name="Pippel M."/>
            <person name="Winkler S."/>
            <person name="Tracey A."/>
            <person name="Wood J."/>
            <person name="Formenti G."/>
            <person name="Howe K."/>
            <person name="Fedrigo O."/>
            <person name="Jarvis E.D."/>
        </authorList>
    </citation>
    <scope>NUCLEOTIDE SEQUENCE [LARGE SCALE GENOMIC DNA]</scope>
</reference>
<dbReference type="SMART" id="SM01265">
    <property type="entry name" value="Mab-21"/>
    <property type="match status" value="1"/>
</dbReference>
<evidence type="ECO:0000256" key="3">
    <source>
        <dbReference type="ARBA" id="ARBA00004494"/>
    </source>
</evidence>
<proteinExistence type="predicted"/>
<keyword evidence="12" id="KW-1185">Reference proteome</keyword>
<dbReference type="Gene3D" id="3.30.460.90">
    <property type="match status" value="1"/>
</dbReference>
<feature type="signal peptide" evidence="10">
    <location>
        <begin position="1"/>
        <end position="29"/>
    </location>
</feature>
<dbReference type="InterPro" id="IPR026250">
    <property type="entry name" value="ITPRIP-like"/>
</dbReference>
<feature type="chain" id="PRO_5043556980" description="Inositol 1,4,5-trisphosphate receptor-interacting protein" evidence="10">
    <location>
        <begin position="30"/>
        <end position="767"/>
    </location>
</feature>
<keyword evidence="5" id="KW-0472">Membrane</keyword>
<evidence type="ECO:0000256" key="10">
    <source>
        <dbReference type="SAM" id="SignalP"/>
    </source>
</evidence>
<feature type="region of interest" description="Disordered" evidence="9">
    <location>
        <begin position="65"/>
        <end position="84"/>
    </location>
</feature>
<evidence type="ECO:0000256" key="7">
    <source>
        <dbReference type="ARBA" id="ARBA00023180"/>
    </source>
</evidence>
<gene>
    <name evidence="11" type="primary">SHLD2</name>
</gene>
<dbReference type="OMA" id="CDIHVPI"/>
<dbReference type="Ensembl" id="ENSPNAT00000018647.2">
    <property type="protein sequence ID" value="ENSPNAP00000011625.2"/>
    <property type="gene ID" value="ENSPNAG00000017277.2"/>
</dbReference>
<evidence type="ECO:0000256" key="8">
    <source>
        <dbReference type="ARBA" id="ARBA00023242"/>
    </source>
</evidence>
<dbReference type="OrthoDB" id="9923553at2759"/>
<dbReference type="PRINTS" id="PR02107">
    <property type="entry name" value="INOS145TPRIP"/>
</dbReference>
<evidence type="ECO:0000313" key="11">
    <source>
        <dbReference type="Ensembl" id="ENSPNAP00000011625.2"/>
    </source>
</evidence>
<dbReference type="STRING" id="42514.ENSPNAP00000011625"/>
<dbReference type="PANTHER" id="PTHR10656">
    <property type="entry name" value="CELL FATE DETERMINING PROTEIN MAB21-RELATED"/>
    <property type="match status" value="1"/>
</dbReference>
<reference evidence="11" key="2">
    <citation type="submission" date="2025-08" db="UniProtKB">
        <authorList>
            <consortium name="Ensembl"/>
        </authorList>
    </citation>
    <scope>IDENTIFICATION</scope>
</reference>
<dbReference type="AlphaFoldDB" id="A0A3B4CJT3"/>
<dbReference type="GO" id="GO:0005640">
    <property type="term" value="C:nuclear outer membrane"/>
    <property type="evidence" value="ECO:0007669"/>
    <property type="project" value="UniProtKB-SubCell"/>
</dbReference>
<keyword evidence="8" id="KW-0539">Nucleus</keyword>
<evidence type="ECO:0000313" key="12">
    <source>
        <dbReference type="Proteomes" id="UP001501920"/>
    </source>
</evidence>
<sequence>MNMSRMEEMFLRVCVLLVSLVCLKDYTVFEEQDHSVMDMKVGGHLLQKVGAKLEQEVHSVAVEPSQVSQSHHRLTKGESEESDVQQILPNGNIESPHEHQMPSREGQNILHQKLLTEDNQDEVLTDKTVGKVLELSPNVDHADLLPDKFLSPKDGIQSDIVPSGQNETKPKGNEKVSQEDGESVHKREDPHSVNDMEASSGESSHVDQTGPADKQVSSEEVKEIPQEEHKSFFQQTVGRWFQASQEVHTSLENESLEESKHLQMQVMRKREEITQIDESMSKVDQGDSQTAEGIPHADQKPSNPSQVQTKALQGEHFKSENSYTWYLWKVLSLMSVIRLLRKLIARNSRTSGRTNPILIGEKLSGTINISTKLSISDHKVLSRFYEECVQIPPNTREQVCDFVEGFVDELLEAVRDTSKVNDMQIGDFVGIGSLYELWATGKTVVCDLYVPITAPKSYSFDFELDMPGCGRIKLVKVENTSNGCPCNDGVTDDMLCLIHPHKDTNCVVIDAVDGPLCQENTPYLAKTQVIKWFRKTISKAWGENCHKYEFELAFQNKAAPGALKVRLRSGQVLLFNITPVIQVKGSDMYLISYLLNQYSFSDTHWPISLTSYENALLKHFTKSLPNDSCHIQCLQILSFLHKQQIRLTGKCWLTSYHLKITLLHLLLATDPLEWESEQLDGRLTDMLIYLDQRLEACNFYHSLVGNPLVPSIIGLPKEVQLAKPPNIFQPLVSDRPLYLKTVQHLQELVKNAPVLIHEYVLVKCLES</sequence>
<reference evidence="11" key="3">
    <citation type="submission" date="2025-09" db="UniProtKB">
        <authorList>
            <consortium name="Ensembl"/>
        </authorList>
    </citation>
    <scope>IDENTIFICATION</scope>
</reference>
<feature type="region of interest" description="Disordered" evidence="9">
    <location>
        <begin position="276"/>
        <end position="313"/>
    </location>
</feature>
<protein>
    <recommendedName>
        <fullName evidence="4">Inositol 1,4,5-trisphosphate receptor-interacting protein</fullName>
    </recommendedName>
</protein>
<evidence type="ECO:0000256" key="6">
    <source>
        <dbReference type="ARBA" id="ARBA00023054"/>
    </source>
</evidence>
<keyword evidence="10" id="KW-0732">Signal</keyword>
<comment type="subcellular location">
    <subcellularLocation>
        <location evidence="2">Cell membrane</location>
        <topology evidence="2">Single-pass type I membrane protein</topology>
    </subcellularLocation>
    <subcellularLocation>
        <location evidence="3">Nucleus outer membrane</location>
        <topology evidence="3">Single-pass type I membrane protein</topology>
    </subcellularLocation>
</comment>
<evidence type="ECO:0000256" key="4">
    <source>
        <dbReference type="ARBA" id="ARBA00019443"/>
    </source>
</evidence>
<dbReference type="Gene3D" id="1.10.1410.40">
    <property type="match status" value="1"/>
</dbReference>
<evidence type="ECO:0000256" key="5">
    <source>
        <dbReference type="ARBA" id="ARBA00022475"/>
    </source>
</evidence>
<dbReference type="InterPro" id="IPR024810">
    <property type="entry name" value="MAB21L/cGLR"/>
</dbReference>
<dbReference type="GeneTree" id="ENSGT01050000244827"/>
<evidence type="ECO:0000256" key="9">
    <source>
        <dbReference type="SAM" id="MobiDB-lite"/>
    </source>
</evidence>
<comment type="function">
    <text evidence="1">Enhances Ca(2+)-mediated inhibition of inositol 1,4,5-triphosphate receptor (ITPR) Ca(2+) release.</text>
</comment>
<dbReference type="Proteomes" id="UP001501920">
    <property type="component" value="Chromosome 12"/>
</dbReference>
<organism evidence="11 12">
    <name type="scientific">Pygocentrus nattereri</name>
    <name type="common">Red-bellied piranha</name>
    <dbReference type="NCBI Taxonomy" id="42514"/>
    <lineage>
        <taxon>Eukaryota</taxon>
        <taxon>Metazoa</taxon>
        <taxon>Chordata</taxon>
        <taxon>Craniata</taxon>
        <taxon>Vertebrata</taxon>
        <taxon>Euteleostomi</taxon>
        <taxon>Actinopterygii</taxon>
        <taxon>Neopterygii</taxon>
        <taxon>Teleostei</taxon>
        <taxon>Ostariophysi</taxon>
        <taxon>Characiformes</taxon>
        <taxon>Characoidei</taxon>
        <taxon>Pygocentrus</taxon>
    </lineage>
</organism>
<feature type="compositionally biased region" description="Basic and acidic residues" evidence="9">
    <location>
        <begin position="168"/>
        <end position="194"/>
    </location>
</feature>
<keyword evidence="5" id="KW-1003">Cell membrane</keyword>
<feature type="compositionally biased region" description="Polar residues" evidence="9">
    <location>
        <begin position="300"/>
        <end position="311"/>
    </location>
</feature>
<feature type="compositionally biased region" description="Basic and acidic residues" evidence="9">
    <location>
        <begin position="216"/>
        <end position="226"/>
    </location>
</feature>
<dbReference type="GO" id="GO:0005886">
    <property type="term" value="C:plasma membrane"/>
    <property type="evidence" value="ECO:0007669"/>
    <property type="project" value="UniProtKB-SubCell"/>
</dbReference>
<feature type="compositionally biased region" description="Basic and acidic residues" evidence="9">
    <location>
        <begin position="276"/>
        <end position="285"/>
    </location>
</feature>
<name>A0A3B4CJT3_PYGNA</name>
<keyword evidence="7" id="KW-0325">Glycoprotein</keyword>
<evidence type="ECO:0000256" key="2">
    <source>
        <dbReference type="ARBA" id="ARBA00004251"/>
    </source>
</evidence>